<dbReference type="PROSITE" id="PS50005">
    <property type="entry name" value="TPR"/>
    <property type="match status" value="5"/>
</dbReference>
<dbReference type="InterPro" id="IPR019734">
    <property type="entry name" value="TPR_rpt"/>
</dbReference>
<comment type="caution">
    <text evidence="6">The sequence shown here is derived from an EMBL/GenBank/DDBJ whole genome shotgun (WGS) entry which is preliminary data.</text>
</comment>
<keyword evidence="5" id="KW-1133">Transmembrane helix</keyword>
<evidence type="ECO:0008006" key="8">
    <source>
        <dbReference type="Google" id="ProtNLM"/>
    </source>
</evidence>
<protein>
    <recommendedName>
        <fullName evidence="8">Tetratricopeptide repeat protein</fullName>
    </recommendedName>
</protein>
<evidence type="ECO:0000256" key="4">
    <source>
        <dbReference type="SAM" id="MobiDB-lite"/>
    </source>
</evidence>
<feature type="repeat" description="TPR" evidence="3">
    <location>
        <begin position="618"/>
        <end position="651"/>
    </location>
</feature>
<proteinExistence type="predicted"/>
<name>A0ABQ6QZE2_9BACT</name>
<dbReference type="Pfam" id="PF13432">
    <property type="entry name" value="TPR_16"/>
    <property type="match status" value="2"/>
</dbReference>
<sequence length="771" mass="83634">MSPTELAKLEHSFASDPSSDAYKPLAEAYLDLGRFMEAMVVCKKGVKAHPTAADPRLLLARVYAAQNKDKKALEEVMGALQVQPEDKAALRMAGVLQIKGGEAEVGRGNLLKAYQADPGDPETVTLLQQYKVEIPRPAAPVPVLAPVAAPPPAAAEAPAAATVPVTAPPAATQPAATPVGRINAPSQQAARTARTSDDSAPRRPRVVVEEVEDDDDEPSPRRQGGSKGKGSKMLSLVLLILIPLFAGGYGFYSAQAKKRGRELKKNLDVATEQLKHDSFASYKKACEAADLALEVDPDSTAAHGYLAYAYAIRWGEHGGGDDARRQAEEHLAAAQKGKELSSHLIAAQALIKTYSGDGKGALASLETQVKELNDQNKASSLLYLTLGLIQMNAGDLERARDSLERAQALAPDDPRVYAGLGAVYRRLGQDNTAWKNYDFALRYEKDHPESLLGRSLLMLEQDEPNYAVASRDIKKLLEAEPPPSPRQLAAAQLARSLLIARVALAMPTLKPDMQQKMTEATGVPADPAKAKQEVTKAEETGFALDKQNPELNLIKGRRLLAEGNFDAAAEEIRKAIRVDGSRAQFHVELAKALMGKPGGEKEASEALVTALKTMGESPKLVVMLGNAYRRQNKLDDALAQYQRAVKDPKAKNPEARLAMGAIYRERSEWDKAKEQLEKASQEFFGQPDRVANALTELGRVYQGKGDTAKADETYQRALQADENYSPVYYFYASLLSKDAKQSGKVKTLAQEYVRREPKGEFLADAQRLAGN</sequence>
<feature type="repeat" description="TPR" evidence="3">
    <location>
        <begin position="380"/>
        <end position="413"/>
    </location>
</feature>
<organism evidence="6 7">
    <name type="scientific">Corallococcus caeni</name>
    <dbReference type="NCBI Taxonomy" id="3082388"/>
    <lineage>
        <taxon>Bacteria</taxon>
        <taxon>Pseudomonadati</taxon>
        <taxon>Myxococcota</taxon>
        <taxon>Myxococcia</taxon>
        <taxon>Myxococcales</taxon>
        <taxon>Cystobacterineae</taxon>
        <taxon>Myxococcaceae</taxon>
        <taxon>Corallococcus</taxon>
    </lineage>
</organism>
<feature type="region of interest" description="Disordered" evidence="4">
    <location>
        <begin position="169"/>
        <end position="229"/>
    </location>
</feature>
<keyword evidence="2 3" id="KW-0802">TPR repeat</keyword>
<dbReference type="PANTHER" id="PTHR45586:SF1">
    <property type="entry name" value="LIPOPOLYSACCHARIDE ASSEMBLY PROTEIN B"/>
    <property type="match status" value="1"/>
</dbReference>
<reference evidence="6 7" key="1">
    <citation type="journal article" date="2024" name="Arch. Microbiol.">
        <title>Corallococcus caeni sp. nov., a novel myxobacterium isolated from activated sludge.</title>
        <authorList>
            <person name="Tomita S."/>
            <person name="Nakai R."/>
            <person name="Kuroda K."/>
            <person name="Kurashita H."/>
            <person name="Hatamoto M."/>
            <person name="Yamaguchi T."/>
            <person name="Narihiro T."/>
        </authorList>
    </citation>
    <scope>NUCLEOTIDE SEQUENCE [LARGE SCALE GENOMIC DNA]</scope>
    <source>
        <strain evidence="6 7">NO1</strain>
    </source>
</reference>
<keyword evidence="5" id="KW-0472">Membrane</keyword>
<dbReference type="SUPFAM" id="SSF48452">
    <property type="entry name" value="TPR-like"/>
    <property type="match status" value="1"/>
</dbReference>
<feature type="repeat" description="TPR" evidence="3">
    <location>
        <begin position="53"/>
        <end position="86"/>
    </location>
</feature>
<feature type="repeat" description="TPR" evidence="3">
    <location>
        <begin position="414"/>
        <end position="447"/>
    </location>
</feature>
<keyword evidence="5" id="KW-0812">Transmembrane</keyword>
<dbReference type="Gene3D" id="1.25.40.10">
    <property type="entry name" value="Tetratricopeptide repeat domain"/>
    <property type="match status" value="3"/>
</dbReference>
<dbReference type="EMBL" id="BTTX01000005">
    <property type="protein sequence ID" value="GMU09031.1"/>
    <property type="molecule type" value="Genomic_DNA"/>
</dbReference>
<evidence type="ECO:0000256" key="3">
    <source>
        <dbReference type="PROSITE-ProRule" id="PRU00339"/>
    </source>
</evidence>
<feature type="compositionally biased region" description="Low complexity" evidence="4">
    <location>
        <begin position="169"/>
        <end position="179"/>
    </location>
</feature>
<feature type="repeat" description="TPR" evidence="3">
    <location>
        <begin position="691"/>
        <end position="724"/>
    </location>
</feature>
<gene>
    <name evidence="6" type="ORF">ASNO1_52840</name>
</gene>
<dbReference type="InterPro" id="IPR051012">
    <property type="entry name" value="CellSynth/LPSAsmb/PSIAsmb"/>
</dbReference>
<dbReference type="PANTHER" id="PTHR45586">
    <property type="entry name" value="TPR REPEAT-CONTAINING PROTEIN PA4667"/>
    <property type="match status" value="1"/>
</dbReference>
<evidence type="ECO:0000256" key="5">
    <source>
        <dbReference type="SAM" id="Phobius"/>
    </source>
</evidence>
<keyword evidence="1" id="KW-0677">Repeat</keyword>
<evidence type="ECO:0000313" key="6">
    <source>
        <dbReference type="EMBL" id="GMU09031.1"/>
    </source>
</evidence>
<evidence type="ECO:0000256" key="2">
    <source>
        <dbReference type="ARBA" id="ARBA00022803"/>
    </source>
</evidence>
<accession>A0ABQ6QZE2</accession>
<dbReference type="Pfam" id="PF13424">
    <property type="entry name" value="TPR_12"/>
    <property type="match status" value="1"/>
</dbReference>
<evidence type="ECO:0000313" key="7">
    <source>
        <dbReference type="Proteomes" id="UP001342631"/>
    </source>
</evidence>
<dbReference type="InterPro" id="IPR011990">
    <property type="entry name" value="TPR-like_helical_dom_sf"/>
</dbReference>
<feature type="transmembrane region" description="Helical" evidence="5">
    <location>
        <begin position="233"/>
        <end position="252"/>
    </location>
</feature>
<evidence type="ECO:0000256" key="1">
    <source>
        <dbReference type="ARBA" id="ARBA00022737"/>
    </source>
</evidence>
<dbReference type="Proteomes" id="UP001342631">
    <property type="component" value="Unassembled WGS sequence"/>
</dbReference>
<keyword evidence="7" id="KW-1185">Reference proteome</keyword>
<dbReference type="SMART" id="SM00028">
    <property type="entry name" value="TPR"/>
    <property type="match status" value="8"/>
</dbReference>
<dbReference type="Pfam" id="PF14559">
    <property type="entry name" value="TPR_19"/>
    <property type="match status" value="1"/>
</dbReference>